<dbReference type="HAMAP" id="MF_01151">
    <property type="entry name" value="GrpE"/>
    <property type="match status" value="1"/>
</dbReference>
<dbReference type="SUPFAM" id="SSF51064">
    <property type="entry name" value="Head domain of nucleotide exchange factor GrpE"/>
    <property type="match status" value="1"/>
</dbReference>
<dbReference type="PANTHER" id="PTHR21237">
    <property type="entry name" value="GRPE PROTEIN"/>
    <property type="match status" value="1"/>
</dbReference>
<dbReference type="GO" id="GO:0042803">
    <property type="term" value="F:protein homodimerization activity"/>
    <property type="evidence" value="ECO:0007669"/>
    <property type="project" value="InterPro"/>
</dbReference>
<dbReference type="PANTHER" id="PTHR21237:SF23">
    <property type="entry name" value="GRPE PROTEIN HOMOLOG, MITOCHONDRIAL"/>
    <property type="match status" value="1"/>
</dbReference>
<dbReference type="SUPFAM" id="SSF58014">
    <property type="entry name" value="Coiled-coil domain of nucleotide exchange factor GrpE"/>
    <property type="match status" value="1"/>
</dbReference>
<dbReference type="KEGG" id="eaj:Q3M24_17780"/>
<evidence type="ECO:0000313" key="7">
    <source>
        <dbReference type="EMBL" id="XCN72141.1"/>
    </source>
</evidence>
<reference evidence="7" key="2">
    <citation type="submission" date="2024-06" db="EMBL/GenBank/DDBJ databases">
        <authorList>
            <person name="Plum-Jensen L.E."/>
            <person name="Schramm A."/>
            <person name="Marshall I.P.G."/>
        </authorList>
    </citation>
    <scope>NUCLEOTIDE SEQUENCE</scope>
    <source>
        <strain evidence="7">Rat1</strain>
    </source>
</reference>
<evidence type="ECO:0000256" key="5">
    <source>
        <dbReference type="RuleBase" id="RU004478"/>
    </source>
</evidence>
<dbReference type="InterPro" id="IPR013805">
    <property type="entry name" value="GrpE_CC"/>
</dbReference>
<keyword evidence="2 3" id="KW-0143">Chaperone</keyword>
<dbReference type="CDD" id="cd00446">
    <property type="entry name" value="GrpE"/>
    <property type="match status" value="1"/>
</dbReference>
<evidence type="ECO:0000256" key="1">
    <source>
        <dbReference type="ARBA" id="ARBA00009054"/>
    </source>
</evidence>
<comment type="function">
    <text evidence="3 4">Participates actively in the response to hyperosmotic and heat shock by preventing the aggregation of stress-denatured proteins, in association with DnaK and GrpE. It is the nucleotide exchange factor for DnaK and may function as a thermosensor. Unfolded proteins bind initially to DnaJ; upon interaction with the DnaJ-bound protein, DnaK hydrolyzes its bound ATP, resulting in the formation of a stable complex. GrpE releases ADP from DnaK; ATP binding to DnaK triggers the release of the substrate protein, thus completing the reaction cycle. Several rounds of ATP-dependent interactions between DnaJ, DnaK and GrpE are required for fully efficient folding.</text>
</comment>
<dbReference type="GO" id="GO:0051082">
    <property type="term" value="F:unfolded protein binding"/>
    <property type="evidence" value="ECO:0007669"/>
    <property type="project" value="TreeGrafter"/>
</dbReference>
<keyword evidence="3 4" id="KW-0346">Stress response</keyword>
<proteinExistence type="inferred from homology"/>
<evidence type="ECO:0000256" key="3">
    <source>
        <dbReference type="HAMAP-Rule" id="MF_01151"/>
    </source>
</evidence>
<feature type="region of interest" description="Disordered" evidence="6">
    <location>
        <begin position="1"/>
        <end position="45"/>
    </location>
</feature>
<comment type="subcellular location">
    <subcellularLocation>
        <location evidence="3">Cytoplasm</location>
    </subcellularLocation>
</comment>
<feature type="compositionally biased region" description="Acidic residues" evidence="6">
    <location>
        <begin position="10"/>
        <end position="39"/>
    </location>
</feature>
<dbReference type="InterPro" id="IPR009012">
    <property type="entry name" value="GrpE_head"/>
</dbReference>
<accession>A0AAU8LTF0</accession>
<dbReference type="PRINTS" id="PR00773">
    <property type="entry name" value="GRPEPROTEIN"/>
</dbReference>
<dbReference type="Pfam" id="PF01025">
    <property type="entry name" value="GrpE"/>
    <property type="match status" value="1"/>
</dbReference>
<keyword evidence="3" id="KW-0963">Cytoplasm</keyword>
<reference evidence="7" key="1">
    <citation type="journal article" date="2024" name="Syst. Appl. Microbiol.">
        <title>First single-strain enrichments of Electrothrix cable bacteria, description of E. aestuarii sp. nov. and E. rattekaaiensis sp. nov., and proposal of a cable bacteria taxonomy following the rules of the SeqCode.</title>
        <authorList>
            <person name="Plum-Jensen L.E."/>
            <person name="Schramm A."/>
            <person name="Marshall I.P.G."/>
        </authorList>
    </citation>
    <scope>NUCLEOTIDE SEQUENCE</scope>
    <source>
        <strain evidence="7">Rat1</strain>
    </source>
</reference>
<comment type="similarity">
    <text evidence="1 3 5">Belongs to the GrpE family.</text>
</comment>
<dbReference type="Gene3D" id="3.90.20.20">
    <property type="match status" value="1"/>
</dbReference>
<dbReference type="InterPro" id="IPR000740">
    <property type="entry name" value="GrpE"/>
</dbReference>
<dbReference type="EMBL" id="CP159373">
    <property type="protein sequence ID" value="XCN72141.1"/>
    <property type="molecule type" value="Genomic_DNA"/>
</dbReference>
<evidence type="ECO:0000256" key="6">
    <source>
        <dbReference type="SAM" id="MobiDB-lite"/>
    </source>
</evidence>
<protein>
    <recommendedName>
        <fullName evidence="3 4">Protein GrpE</fullName>
    </recommendedName>
    <alternativeName>
        <fullName evidence="3">HSP-70 cofactor</fullName>
    </alternativeName>
</protein>
<dbReference type="Gene3D" id="2.30.22.10">
    <property type="entry name" value="Head domain of nucleotide exchange factor GrpE"/>
    <property type="match status" value="1"/>
</dbReference>
<dbReference type="GO" id="GO:0000774">
    <property type="term" value="F:adenyl-nucleotide exchange factor activity"/>
    <property type="evidence" value="ECO:0007669"/>
    <property type="project" value="InterPro"/>
</dbReference>
<organism evidence="7">
    <name type="scientific">Candidatus Electrothrix aestuarii</name>
    <dbReference type="NCBI Taxonomy" id="3062594"/>
    <lineage>
        <taxon>Bacteria</taxon>
        <taxon>Pseudomonadati</taxon>
        <taxon>Thermodesulfobacteriota</taxon>
        <taxon>Desulfobulbia</taxon>
        <taxon>Desulfobulbales</taxon>
        <taxon>Desulfobulbaceae</taxon>
        <taxon>Candidatus Electrothrix</taxon>
    </lineage>
</organism>
<evidence type="ECO:0000256" key="4">
    <source>
        <dbReference type="RuleBase" id="RU000639"/>
    </source>
</evidence>
<dbReference type="AlphaFoldDB" id="A0AAU8LTF0"/>
<gene>
    <name evidence="3" type="primary">grpE</name>
    <name evidence="7" type="ORF">Q3M24_17780</name>
</gene>
<dbReference type="GO" id="GO:0006457">
    <property type="term" value="P:protein folding"/>
    <property type="evidence" value="ECO:0007669"/>
    <property type="project" value="InterPro"/>
</dbReference>
<dbReference type="PROSITE" id="PS01071">
    <property type="entry name" value="GRPE"/>
    <property type="match status" value="1"/>
</dbReference>
<dbReference type="GO" id="GO:0005737">
    <property type="term" value="C:cytoplasm"/>
    <property type="evidence" value="ECO:0007669"/>
    <property type="project" value="UniProtKB-SubCell"/>
</dbReference>
<comment type="subunit">
    <text evidence="3">Homodimer.</text>
</comment>
<dbReference type="GO" id="GO:0051087">
    <property type="term" value="F:protein-folding chaperone binding"/>
    <property type="evidence" value="ECO:0007669"/>
    <property type="project" value="InterPro"/>
</dbReference>
<evidence type="ECO:0000256" key="2">
    <source>
        <dbReference type="ARBA" id="ARBA00023186"/>
    </source>
</evidence>
<name>A0AAU8LTF0_9BACT</name>
<sequence>MTEEHKIEEEISEEEKDELQEETTDSAEEAEVADEEIVEEQTSVETLTQELEETRSKMLRVAADAENFKKRMERDKAKLLKYAGENILREVLTSVDNLDRAIEQGGVEGGDPAQKLEALLAGVELTRKGLHTMLERFEVTPLESVGQPFNPDQMDALTMEASDEIPTNHVVTEFAKGYNFKDKVLRHAQVVVSSGPASE</sequence>